<comment type="similarity">
    <text evidence="2 9">Belongs to the membrane fusion protein (MFP) (TC 8.A.1) family.</text>
</comment>
<evidence type="ECO:0000259" key="11">
    <source>
        <dbReference type="Pfam" id="PF26002"/>
    </source>
</evidence>
<dbReference type="Proteomes" id="UP000249555">
    <property type="component" value="Unassembled WGS sequence"/>
</dbReference>
<dbReference type="Pfam" id="PF26002">
    <property type="entry name" value="Beta-barrel_AprE"/>
    <property type="match status" value="1"/>
</dbReference>
<dbReference type="Gene3D" id="2.40.50.100">
    <property type="match status" value="1"/>
</dbReference>
<dbReference type="GO" id="GO:0005886">
    <property type="term" value="C:plasma membrane"/>
    <property type="evidence" value="ECO:0007669"/>
    <property type="project" value="UniProtKB-SubCell"/>
</dbReference>
<keyword evidence="4 9" id="KW-1003">Cell membrane</keyword>
<dbReference type="Gene3D" id="2.40.30.170">
    <property type="match status" value="1"/>
</dbReference>
<evidence type="ECO:0000256" key="3">
    <source>
        <dbReference type="ARBA" id="ARBA00022448"/>
    </source>
</evidence>
<evidence type="ECO:0000256" key="9">
    <source>
        <dbReference type="RuleBase" id="RU365093"/>
    </source>
</evidence>
<dbReference type="InterPro" id="IPR010129">
    <property type="entry name" value="T1SS_HlyD"/>
</dbReference>
<organism evidence="12 13">
    <name type="scientific">Sphingomonas taxi</name>
    <dbReference type="NCBI Taxonomy" id="1549858"/>
    <lineage>
        <taxon>Bacteria</taxon>
        <taxon>Pseudomonadati</taxon>
        <taxon>Pseudomonadota</taxon>
        <taxon>Alphaproteobacteria</taxon>
        <taxon>Sphingomonadales</taxon>
        <taxon>Sphingomonadaceae</taxon>
        <taxon>Sphingomonas</taxon>
    </lineage>
</organism>
<evidence type="ECO:0000256" key="1">
    <source>
        <dbReference type="ARBA" id="ARBA00004377"/>
    </source>
</evidence>
<evidence type="ECO:0000256" key="6">
    <source>
        <dbReference type="ARBA" id="ARBA00022692"/>
    </source>
</evidence>
<evidence type="ECO:0000256" key="8">
    <source>
        <dbReference type="ARBA" id="ARBA00023136"/>
    </source>
</evidence>
<dbReference type="SUPFAM" id="SSF111369">
    <property type="entry name" value="HlyD-like secretion proteins"/>
    <property type="match status" value="1"/>
</dbReference>
<dbReference type="PANTHER" id="PTHR30386:SF27">
    <property type="entry name" value="MEMBRANE FUSION PROTEIN (MFP) FAMILY PROTEIN"/>
    <property type="match status" value="1"/>
</dbReference>
<dbReference type="NCBIfam" id="TIGR01843">
    <property type="entry name" value="type_I_hlyD"/>
    <property type="match status" value="1"/>
</dbReference>
<dbReference type="EMBL" id="QFMX01000002">
    <property type="protein sequence ID" value="PZO76374.1"/>
    <property type="molecule type" value="Genomic_DNA"/>
</dbReference>
<proteinExistence type="inferred from homology"/>
<dbReference type="InterPro" id="IPR058781">
    <property type="entry name" value="HH_AprE-like"/>
</dbReference>
<protein>
    <recommendedName>
        <fullName evidence="9">Membrane fusion protein (MFP) family protein</fullName>
    </recommendedName>
</protein>
<keyword evidence="6" id="KW-0812">Transmembrane</keyword>
<dbReference type="PROSITE" id="PS00543">
    <property type="entry name" value="HLYD_FAMILY"/>
    <property type="match status" value="1"/>
</dbReference>
<dbReference type="Gene3D" id="1.10.287.470">
    <property type="entry name" value="Helix hairpin bin"/>
    <property type="match status" value="1"/>
</dbReference>
<name>A0A2W4Z2P4_9SPHN</name>
<feature type="domain" description="AprE-like long alpha-helical hairpin" evidence="10">
    <location>
        <begin position="126"/>
        <end position="309"/>
    </location>
</feature>
<reference evidence="12 13" key="1">
    <citation type="submission" date="2017-08" db="EMBL/GenBank/DDBJ databases">
        <title>Infants hospitalized years apart are colonized by the same room-sourced microbial strains.</title>
        <authorList>
            <person name="Brooks B."/>
            <person name="Olm M.R."/>
            <person name="Firek B.A."/>
            <person name="Baker R."/>
            <person name="Thomas B.C."/>
            <person name="Morowitz M.J."/>
            <person name="Banfield J.F."/>
        </authorList>
    </citation>
    <scope>NUCLEOTIDE SEQUENCE [LARGE SCALE GENOMIC DNA]</scope>
    <source>
        <strain evidence="12">S2_018_000_R3_119</strain>
    </source>
</reference>
<accession>A0A2W4Z2P4</accession>
<dbReference type="AlphaFoldDB" id="A0A2W4Z2P4"/>
<dbReference type="InterPro" id="IPR006144">
    <property type="entry name" value="Secretion_HlyD_CS"/>
</dbReference>
<evidence type="ECO:0000256" key="4">
    <source>
        <dbReference type="ARBA" id="ARBA00022475"/>
    </source>
</evidence>
<evidence type="ECO:0000313" key="12">
    <source>
        <dbReference type="EMBL" id="PZO76374.1"/>
    </source>
</evidence>
<feature type="domain" description="AprE-like beta-barrel" evidence="11">
    <location>
        <begin position="351"/>
        <end position="440"/>
    </location>
</feature>
<keyword evidence="8" id="KW-0472">Membrane</keyword>
<dbReference type="GO" id="GO:0009306">
    <property type="term" value="P:protein secretion"/>
    <property type="evidence" value="ECO:0007669"/>
    <property type="project" value="InterPro"/>
</dbReference>
<comment type="caution">
    <text evidence="12">The sequence shown here is derived from an EMBL/GenBank/DDBJ whole genome shotgun (WGS) entry which is preliminary data.</text>
</comment>
<dbReference type="PANTHER" id="PTHR30386">
    <property type="entry name" value="MEMBRANE FUSION SUBUNIT OF EMRAB-TOLC MULTIDRUG EFFLUX PUMP"/>
    <property type="match status" value="1"/>
</dbReference>
<evidence type="ECO:0000256" key="2">
    <source>
        <dbReference type="ARBA" id="ARBA00009477"/>
    </source>
</evidence>
<evidence type="ECO:0000259" key="10">
    <source>
        <dbReference type="Pfam" id="PF25994"/>
    </source>
</evidence>
<gene>
    <name evidence="12" type="ORF">DI640_02115</name>
</gene>
<comment type="subcellular location">
    <subcellularLocation>
        <location evidence="1 9">Cell inner membrane</location>
        <topology evidence="1 9">Single-pass membrane protein</topology>
    </subcellularLocation>
</comment>
<keyword evidence="3 9" id="KW-0813">Transport</keyword>
<keyword evidence="7" id="KW-1133">Transmembrane helix</keyword>
<dbReference type="PRINTS" id="PR01490">
    <property type="entry name" value="RTXTOXIND"/>
</dbReference>
<sequence>MTALTHHLSLVRRAWIEDRATRRDRRIPLETAFLPAALEVIERPVSPTARITTWLLLGGMAATALWLTLGHVDIVATAEGRTIPADSVKLVQSVSGGLVRKIWVHDGDVVKRGQPLVDLDPTLSSADEAQAREALLTAEIDVARNAAIVDGLSGGRGVFVAPPGTPADVLDTQRRLVAAQLGSARAADAGLAAARRSALADAAGAADQMRALDANRPLMERQVKAVETLAARGYASGLRVLDMQRQRHSEMGSRDVAAQQRTRGLSEAQRFGEELNHSREQARQTALGDLAKAQSDAMQRRQDLAKASQQSRMQRLVAPVDGTVQQLAIHTVGGVVEPVRALMVVVPDGKLTVEAKLLNRDAGFVRAGQPVSLKLEAYPFTRFGTVPGRIVSVSRDAVQDEKGPSYYMARIAMDQRTVTADGRKMTLTPGLAVTADIRTGRRRLLDYMLDPVSRDVSEAARER</sequence>
<dbReference type="Pfam" id="PF25994">
    <property type="entry name" value="HH_AprE"/>
    <property type="match status" value="1"/>
</dbReference>
<evidence type="ECO:0000256" key="7">
    <source>
        <dbReference type="ARBA" id="ARBA00022989"/>
    </source>
</evidence>
<keyword evidence="5 9" id="KW-0997">Cell inner membrane</keyword>
<dbReference type="InterPro" id="IPR058982">
    <property type="entry name" value="Beta-barrel_AprE"/>
</dbReference>
<dbReference type="InterPro" id="IPR050739">
    <property type="entry name" value="MFP"/>
</dbReference>
<evidence type="ECO:0000256" key="5">
    <source>
        <dbReference type="ARBA" id="ARBA00022519"/>
    </source>
</evidence>
<evidence type="ECO:0000313" key="13">
    <source>
        <dbReference type="Proteomes" id="UP000249555"/>
    </source>
</evidence>